<dbReference type="Proteomes" id="UP001164390">
    <property type="component" value="Chromosome"/>
</dbReference>
<gene>
    <name evidence="7" type="ORF">L0C25_11110</name>
</gene>
<dbReference type="GO" id="GO:0016987">
    <property type="term" value="F:sigma factor activity"/>
    <property type="evidence" value="ECO:0007669"/>
    <property type="project" value="UniProtKB-KW"/>
</dbReference>
<dbReference type="InterPro" id="IPR013324">
    <property type="entry name" value="RNA_pol_sigma_r3/r4-like"/>
</dbReference>
<dbReference type="Pfam" id="PF04545">
    <property type="entry name" value="Sigma70_r4"/>
    <property type="match status" value="1"/>
</dbReference>
<dbReference type="InterPro" id="IPR039425">
    <property type="entry name" value="RNA_pol_sigma-70-like"/>
</dbReference>
<feature type="domain" description="RNA polymerase sigma-70 region 4" evidence="6">
    <location>
        <begin position="85"/>
        <end position="132"/>
    </location>
</feature>
<feature type="region of interest" description="Disordered" evidence="5">
    <location>
        <begin position="1"/>
        <end position="25"/>
    </location>
</feature>
<reference evidence="7" key="1">
    <citation type="submission" date="2022-01" db="EMBL/GenBank/DDBJ databases">
        <title>Nocardioidaceae gen. sp. A5X3R13.</title>
        <authorList>
            <person name="Lopez Marin M.A."/>
            <person name="Uhlik O."/>
        </authorList>
    </citation>
    <scope>NUCLEOTIDE SEQUENCE</scope>
    <source>
        <strain evidence="7">A5X3R13</strain>
    </source>
</reference>
<dbReference type="RefSeq" id="WP_271636566.1">
    <property type="nucleotide sequence ID" value="NZ_CP094970.1"/>
</dbReference>
<dbReference type="SUPFAM" id="SSF88659">
    <property type="entry name" value="Sigma3 and sigma4 domains of RNA polymerase sigma factors"/>
    <property type="match status" value="1"/>
</dbReference>
<dbReference type="PANTHER" id="PTHR43133">
    <property type="entry name" value="RNA POLYMERASE ECF-TYPE SIGMA FACTO"/>
    <property type="match status" value="1"/>
</dbReference>
<dbReference type="CDD" id="cd06171">
    <property type="entry name" value="Sigma70_r4"/>
    <property type="match status" value="1"/>
</dbReference>
<evidence type="ECO:0000256" key="1">
    <source>
        <dbReference type="ARBA" id="ARBA00023015"/>
    </source>
</evidence>
<dbReference type="PANTHER" id="PTHR43133:SF52">
    <property type="entry name" value="ECF RNA POLYMERASE SIGMA FACTOR SIGL"/>
    <property type="match status" value="1"/>
</dbReference>
<evidence type="ECO:0000313" key="8">
    <source>
        <dbReference type="Proteomes" id="UP001164390"/>
    </source>
</evidence>
<evidence type="ECO:0000256" key="4">
    <source>
        <dbReference type="ARBA" id="ARBA00023163"/>
    </source>
</evidence>
<dbReference type="Gene3D" id="1.10.10.10">
    <property type="entry name" value="Winged helix-like DNA-binding domain superfamily/Winged helix DNA-binding domain"/>
    <property type="match status" value="1"/>
</dbReference>
<dbReference type="InterPro" id="IPR007630">
    <property type="entry name" value="RNA_pol_sigma70_r4"/>
</dbReference>
<keyword evidence="8" id="KW-1185">Reference proteome</keyword>
<protein>
    <submittedName>
        <fullName evidence="7">RNA polymerase sigma factor</fullName>
    </submittedName>
</protein>
<name>A0AA46YM28_9ACTN</name>
<dbReference type="GO" id="GO:0006352">
    <property type="term" value="P:DNA-templated transcription initiation"/>
    <property type="evidence" value="ECO:0007669"/>
    <property type="project" value="InterPro"/>
</dbReference>
<sequence>MSANRGSPGDSATVLESRSRGDAPPIRNVRAWTSAVASRVAVDSHRSRERDANLRERLAARWSLRPPEASSEEERVLALAVAEGLGGLTDRQRQVIVLRFYADLHVSEIATLLDVAEGTVKSRLHSATGAIRARLQDKEVI</sequence>
<evidence type="ECO:0000256" key="5">
    <source>
        <dbReference type="SAM" id="MobiDB-lite"/>
    </source>
</evidence>
<evidence type="ECO:0000256" key="2">
    <source>
        <dbReference type="ARBA" id="ARBA00023082"/>
    </source>
</evidence>
<proteinExistence type="predicted"/>
<keyword evidence="3" id="KW-0238">DNA-binding</keyword>
<keyword evidence="4" id="KW-0804">Transcription</keyword>
<keyword evidence="1" id="KW-0805">Transcription regulation</keyword>
<evidence type="ECO:0000259" key="6">
    <source>
        <dbReference type="Pfam" id="PF04545"/>
    </source>
</evidence>
<dbReference type="GO" id="GO:0003677">
    <property type="term" value="F:DNA binding"/>
    <property type="evidence" value="ECO:0007669"/>
    <property type="project" value="UniProtKB-KW"/>
</dbReference>
<accession>A0AA46YM28</accession>
<evidence type="ECO:0000256" key="3">
    <source>
        <dbReference type="ARBA" id="ARBA00023125"/>
    </source>
</evidence>
<keyword evidence="2" id="KW-0731">Sigma factor</keyword>
<organism evidence="7 8">
    <name type="scientific">Solicola gregarius</name>
    <dbReference type="NCBI Taxonomy" id="2908642"/>
    <lineage>
        <taxon>Bacteria</taxon>
        <taxon>Bacillati</taxon>
        <taxon>Actinomycetota</taxon>
        <taxon>Actinomycetes</taxon>
        <taxon>Propionibacteriales</taxon>
        <taxon>Nocardioidaceae</taxon>
        <taxon>Solicola</taxon>
    </lineage>
</organism>
<dbReference type="InterPro" id="IPR036388">
    <property type="entry name" value="WH-like_DNA-bd_sf"/>
</dbReference>
<evidence type="ECO:0000313" key="7">
    <source>
        <dbReference type="EMBL" id="UYM07590.1"/>
    </source>
</evidence>
<dbReference type="AlphaFoldDB" id="A0AA46YM28"/>
<dbReference type="EMBL" id="CP094970">
    <property type="protein sequence ID" value="UYM07590.1"/>
    <property type="molecule type" value="Genomic_DNA"/>
</dbReference>
<dbReference type="KEGG" id="sgrg:L0C25_11110"/>
<dbReference type="NCBIfam" id="TIGR02937">
    <property type="entry name" value="sigma70-ECF"/>
    <property type="match status" value="1"/>
</dbReference>
<dbReference type="InterPro" id="IPR014284">
    <property type="entry name" value="RNA_pol_sigma-70_dom"/>
</dbReference>